<dbReference type="Proteomes" id="UP001457282">
    <property type="component" value="Unassembled WGS sequence"/>
</dbReference>
<accession>A0AAW1Y1L4</accession>
<feature type="region of interest" description="Disordered" evidence="1">
    <location>
        <begin position="29"/>
        <end position="74"/>
    </location>
</feature>
<evidence type="ECO:0000313" key="2">
    <source>
        <dbReference type="EMBL" id="KAK9942942.1"/>
    </source>
</evidence>
<comment type="caution">
    <text evidence="2">The sequence shown here is derived from an EMBL/GenBank/DDBJ whole genome shotgun (WGS) entry which is preliminary data.</text>
</comment>
<reference evidence="2 3" key="1">
    <citation type="journal article" date="2023" name="G3 (Bethesda)">
        <title>A chromosome-length genome assembly and annotation of blackberry (Rubus argutus, cv. 'Hillquist').</title>
        <authorList>
            <person name="Bruna T."/>
            <person name="Aryal R."/>
            <person name="Dudchenko O."/>
            <person name="Sargent D.J."/>
            <person name="Mead D."/>
            <person name="Buti M."/>
            <person name="Cavallini A."/>
            <person name="Hytonen T."/>
            <person name="Andres J."/>
            <person name="Pham M."/>
            <person name="Weisz D."/>
            <person name="Mascagni F."/>
            <person name="Usai G."/>
            <person name="Natali L."/>
            <person name="Bassil N."/>
            <person name="Fernandez G.E."/>
            <person name="Lomsadze A."/>
            <person name="Armour M."/>
            <person name="Olukolu B."/>
            <person name="Poorten T."/>
            <person name="Britton C."/>
            <person name="Davik J."/>
            <person name="Ashrafi H."/>
            <person name="Aiden E.L."/>
            <person name="Borodovsky M."/>
            <person name="Worthington M."/>
        </authorList>
    </citation>
    <scope>NUCLEOTIDE SEQUENCE [LARGE SCALE GENOMIC DNA]</scope>
    <source>
        <strain evidence="2">PI 553951</strain>
    </source>
</reference>
<keyword evidence="3" id="KW-1185">Reference proteome</keyword>
<organism evidence="2 3">
    <name type="scientific">Rubus argutus</name>
    <name type="common">Southern blackberry</name>
    <dbReference type="NCBI Taxonomy" id="59490"/>
    <lineage>
        <taxon>Eukaryota</taxon>
        <taxon>Viridiplantae</taxon>
        <taxon>Streptophyta</taxon>
        <taxon>Embryophyta</taxon>
        <taxon>Tracheophyta</taxon>
        <taxon>Spermatophyta</taxon>
        <taxon>Magnoliopsida</taxon>
        <taxon>eudicotyledons</taxon>
        <taxon>Gunneridae</taxon>
        <taxon>Pentapetalae</taxon>
        <taxon>rosids</taxon>
        <taxon>fabids</taxon>
        <taxon>Rosales</taxon>
        <taxon>Rosaceae</taxon>
        <taxon>Rosoideae</taxon>
        <taxon>Rosoideae incertae sedis</taxon>
        <taxon>Rubus</taxon>
    </lineage>
</organism>
<evidence type="ECO:0000313" key="3">
    <source>
        <dbReference type="Proteomes" id="UP001457282"/>
    </source>
</evidence>
<sequence length="74" mass="8208">MPTEITPPLAHMNSELCIGMTSIDLEEGEFTSVESKRSKKLSKKTEKSKPKAKLRNPSTGRALLQKGARQKLPQ</sequence>
<gene>
    <name evidence="2" type="ORF">M0R45_008583</name>
</gene>
<dbReference type="AlphaFoldDB" id="A0AAW1Y1L4"/>
<proteinExistence type="predicted"/>
<name>A0AAW1Y1L4_RUBAR</name>
<protein>
    <submittedName>
        <fullName evidence="2">Uncharacterized protein</fullName>
    </submittedName>
</protein>
<dbReference type="EMBL" id="JBEDUW010000002">
    <property type="protein sequence ID" value="KAK9942942.1"/>
    <property type="molecule type" value="Genomic_DNA"/>
</dbReference>
<evidence type="ECO:0000256" key="1">
    <source>
        <dbReference type="SAM" id="MobiDB-lite"/>
    </source>
</evidence>